<organism evidence="1">
    <name type="scientific">marine sediment metagenome</name>
    <dbReference type="NCBI Taxonomy" id="412755"/>
    <lineage>
        <taxon>unclassified sequences</taxon>
        <taxon>metagenomes</taxon>
        <taxon>ecological metagenomes</taxon>
    </lineage>
</organism>
<evidence type="ECO:0000313" key="1">
    <source>
        <dbReference type="EMBL" id="GAG51438.1"/>
    </source>
</evidence>
<dbReference type="EMBL" id="BARS01052104">
    <property type="protein sequence ID" value="GAG51438.1"/>
    <property type="molecule type" value="Genomic_DNA"/>
</dbReference>
<dbReference type="AlphaFoldDB" id="X0YSU4"/>
<name>X0YSU4_9ZZZZ</name>
<feature type="non-terminal residue" evidence="1">
    <location>
        <position position="57"/>
    </location>
</feature>
<protein>
    <submittedName>
        <fullName evidence="1">Uncharacterized protein</fullName>
    </submittedName>
</protein>
<proteinExistence type="predicted"/>
<accession>X0YSU4</accession>
<reference evidence="1" key="1">
    <citation type="journal article" date="2014" name="Front. Microbiol.">
        <title>High frequency of phylogenetically diverse reductive dehalogenase-homologous genes in deep subseafloor sedimentary metagenomes.</title>
        <authorList>
            <person name="Kawai M."/>
            <person name="Futagami T."/>
            <person name="Toyoda A."/>
            <person name="Takaki Y."/>
            <person name="Nishi S."/>
            <person name="Hori S."/>
            <person name="Arai W."/>
            <person name="Tsubouchi T."/>
            <person name="Morono Y."/>
            <person name="Uchiyama I."/>
            <person name="Ito T."/>
            <person name="Fujiyama A."/>
            <person name="Inagaki F."/>
            <person name="Takami H."/>
        </authorList>
    </citation>
    <scope>NUCLEOTIDE SEQUENCE</scope>
    <source>
        <strain evidence="1">Expedition CK06-06</strain>
    </source>
</reference>
<gene>
    <name evidence="1" type="ORF">S01H1_77514</name>
</gene>
<comment type="caution">
    <text evidence="1">The sequence shown here is derived from an EMBL/GenBank/DDBJ whole genome shotgun (WGS) entry which is preliminary data.</text>
</comment>
<sequence>MADLHPAEQYVDDVLAGDVVACKLVRQACQRHVDDLEGGAARGLVFDADEADRAIQF</sequence>